<organism evidence="1 3">
    <name type="scientific">Moraxella catarrhalis</name>
    <name type="common">Branhamella catarrhalis</name>
    <dbReference type="NCBI Taxonomy" id="480"/>
    <lineage>
        <taxon>Bacteria</taxon>
        <taxon>Pseudomonadati</taxon>
        <taxon>Pseudomonadota</taxon>
        <taxon>Gammaproteobacteria</taxon>
        <taxon>Moraxellales</taxon>
        <taxon>Moraxellaceae</taxon>
        <taxon>Moraxella</taxon>
    </lineage>
</organism>
<evidence type="ECO:0000313" key="4">
    <source>
        <dbReference type="Proteomes" id="UP000078446"/>
    </source>
</evidence>
<keyword evidence="3" id="KW-1185">Reference proteome</keyword>
<reference evidence="3 4" key="1">
    <citation type="journal article" date="2016" name="Genome Biol. Evol.">
        <title>Comparative Genomic Analyses of the Moraxella catarrhalis Serosensitive and Seroresistant Lineages Demonstrate Their Independent Evolution.</title>
        <authorList>
            <person name="Earl J.P."/>
            <person name="de Vries S.P."/>
            <person name="Ahmed A."/>
            <person name="Powell E."/>
            <person name="Schultz M.P."/>
            <person name="Hermans P.W."/>
            <person name="Hill D.J."/>
            <person name="Zhou Z."/>
            <person name="Constantinidou C.I."/>
            <person name="Hu F.Z."/>
            <person name="Bootsma H.J."/>
            <person name="Ehrlich G.D."/>
        </authorList>
    </citation>
    <scope>NUCLEOTIDE SEQUENCE [LARGE SCALE GENOMIC DNA]</scope>
    <source>
        <strain evidence="1 3">Z7542</strain>
        <strain evidence="2 4">Z7574</strain>
    </source>
</reference>
<evidence type="ECO:0000313" key="2">
    <source>
        <dbReference type="EMBL" id="OAU99129.1"/>
    </source>
</evidence>
<dbReference type="Proteomes" id="UP000078446">
    <property type="component" value="Unassembled WGS sequence"/>
</dbReference>
<dbReference type="AlphaFoldDB" id="A0A198US79"/>
<dbReference type="PATRIC" id="fig|480.236.peg.510"/>
<comment type="caution">
    <text evidence="1">The sequence shown here is derived from an EMBL/GenBank/DDBJ whole genome shotgun (WGS) entry which is preliminary data.</text>
</comment>
<proteinExistence type="predicted"/>
<evidence type="ECO:0000313" key="1">
    <source>
        <dbReference type="EMBL" id="OAU95763.1"/>
    </source>
</evidence>
<accession>A0A198US79</accession>
<dbReference type="EMBL" id="LXHC01000022">
    <property type="protein sequence ID" value="OAU95763.1"/>
    <property type="molecule type" value="Genomic_DNA"/>
</dbReference>
<sequence length="37" mass="4341">MAARSDVLKVTDDSHPWRMVMGFDRLDAWCFDKPSKK</sequence>
<dbReference type="EMBL" id="LXHE01000024">
    <property type="protein sequence ID" value="OAU99129.1"/>
    <property type="molecule type" value="Genomic_DNA"/>
</dbReference>
<name>A0A198US79_MORCA</name>
<dbReference type="Proteomes" id="UP000078228">
    <property type="component" value="Unassembled WGS sequence"/>
</dbReference>
<protein>
    <submittedName>
        <fullName evidence="1">Uncharacterized protein</fullName>
    </submittedName>
</protein>
<evidence type="ECO:0000313" key="3">
    <source>
        <dbReference type="Proteomes" id="UP000078228"/>
    </source>
</evidence>
<gene>
    <name evidence="2" type="ORF">AO382_2151</name>
    <name evidence="1" type="ORF">AO384_1369</name>
</gene>